<evidence type="ECO:0000313" key="2">
    <source>
        <dbReference type="EMBL" id="MBW61779.1"/>
    </source>
</evidence>
<organism evidence="2">
    <name type="scientific">Anopheles marajoara</name>
    <dbReference type="NCBI Taxonomy" id="58244"/>
    <lineage>
        <taxon>Eukaryota</taxon>
        <taxon>Metazoa</taxon>
        <taxon>Ecdysozoa</taxon>
        <taxon>Arthropoda</taxon>
        <taxon>Hexapoda</taxon>
        <taxon>Insecta</taxon>
        <taxon>Pterygota</taxon>
        <taxon>Neoptera</taxon>
        <taxon>Endopterygota</taxon>
        <taxon>Diptera</taxon>
        <taxon>Nematocera</taxon>
        <taxon>Culicoidea</taxon>
        <taxon>Culicidae</taxon>
        <taxon>Anophelinae</taxon>
        <taxon>Anopheles</taxon>
    </lineage>
</organism>
<proteinExistence type="predicted"/>
<protein>
    <submittedName>
        <fullName evidence="2">Putative secreted protein</fullName>
    </submittedName>
</protein>
<name>A0A2M4C944_9DIPT</name>
<reference evidence="2" key="1">
    <citation type="submission" date="2018-01" db="EMBL/GenBank/DDBJ databases">
        <title>An insight into the sialome of Amazonian anophelines.</title>
        <authorList>
            <person name="Ribeiro J.M."/>
            <person name="Scarpassa V."/>
            <person name="Calvo E."/>
        </authorList>
    </citation>
    <scope>NUCLEOTIDE SEQUENCE</scope>
    <source>
        <tissue evidence="2">Salivary glands</tissue>
    </source>
</reference>
<keyword evidence="1" id="KW-0732">Signal</keyword>
<feature type="chain" id="PRO_5014850347" evidence="1">
    <location>
        <begin position="19"/>
        <end position="98"/>
    </location>
</feature>
<accession>A0A2M4C944</accession>
<sequence>MLLCVALSLSLSVEGAEAISAQSPGPGCTLPLPFAAPIGNRCTLWPIVLLQQMLLGFTSCVRRRKWDGAVAANQLQQKLGCSQRAPGGSPPPPKRVVE</sequence>
<dbReference type="EMBL" id="GGFJ01012638">
    <property type="protein sequence ID" value="MBW61779.1"/>
    <property type="molecule type" value="Transcribed_RNA"/>
</dbReference>
<evidence type="ECO:0000256" key="1">
    <source>
        <dbReference type="SAM" id="SignalP"/>
    </source>
</evidence>
<feature type="signal peptide" evidence="1">
    <location>
        <begin position="1"/>
        <end position="18"/>
    </location>
</feature>
<dbReference type="AlphaFoldDB" id="A0A2M4C944"/>